<sequence>MSRQVESNISKLLDGLGLEGDENDFCDFTIADQNSVAESQGITPTTPSNFKPVLGENVTYVVACVIINESNEVLMMQEAKESCAGKWYLPAGRMEKGETIVQATIREVLEETGMHCIPKTLLAVETAGGMWFRFVLIGNVVSGQLKTPANADKESLQAKWISNLQEITLRSNDILHLIEKAKLYKQNHSSGSWHKDIMPAPVLHSKDLLRLIVVIKKRSTNRLHVLLSEKTSIHFPMCEINPAKSIHSTLRRFMVEMFGADVGQHRPLGLLNVEADPGADGLCLTLLVAFRPPLEEVPLIGKCAWQELSGENENRLLSLITTKNSTVELHVVR</sequence>
<dbReference type="GO" id="GO:0016787">
    <property type="term" value="F:hydrolase activity"/>
    <property type="evidence" value="ECO:0007669"/>
    <property type="project" value="UniProtKB-KW"/>
</dbReference>
<dbReference type="EMBL" id="JBEUOH010000013">
    <property type="protein sequence ID" value="KAL0880218.1"/>
    <property type="molecule type" value="Genomic_DNA"/>
</dbReference>
<keyword evidence="5" id="KW-0378">Hydrolase</keyword>
<dbReference type="InterPro" id="IPR020476">
    <property type="entry name" value="Nudix_hydrolase"/>
</dbReference>
<evidence type="ECO:0000256" key="4">
    <source>
        <dbReference type="ARBA" id="ARBA00022723"/>
    </source>
</evidence>
<evidence type="ECO:0000256" key="6">
    <source>
        <dbReference type="ARBA" id="ARBA00022842"/>
    </source>
</evidence>
<dbReference type="PANTHER" id="PTHR22769:SF56">
    <property type="entry name" value="8-OXO-DGDP PHOSPHATASE NUDT18"/>
    <property type="match status" value="1"/>
</dbReference>
<dbReference type="PRINTS" id="PR00502">
    <property type="entry name" value="NUDIXFAMILY"/>
</dbReference>
<keyword evidence="4" id="KW-0479">Metal-binding</keyword>
<gene>
    <name evidence="10" type="ORF">ABMA27_002681</name>
    <name evidence="9" type="ORF">ABMA28_002769</name>
</gene>
<evidence type="ECO:0000313" key="12">
    <source>
        <dbReference type="Proteomes" id="UP001549921"/>
    </source>
</evidence>
<dbReference type="SUPFAM" id="SSF55811">
    <property type="entry name" value="Nudix"/>
    <property type="match status" value="1"/>
</dbReference>
<dbReference type="PANTHER" id="PTHR22769">
    <property type="entry name" value="MUTT/NUDIX HYDROLASE"/>
    <property type="match status" value="1"/>
</dbReference>
<dbReference type="PROSITE" id="PS51462">
    <property type="entry name" value="NUDIX"/>
    <property type="match status" value="1"/>
</dbReference>
<evidence type="ECO:0000256" key="1">
    <source>
        <dbReference type="ARBA" id="ARBA00001936"/>
    </source>
</evidence>
<reference evidence="11 12" key="1">
    <citation type="submission" date="2024-06" db="EMBL/GenBank/DDBJ databases">
        <title>A chromosome-level genome assembly of beet webworm, Loxostege sticticalis.</title>
        <authorList>
            <person name="Zhang Y."/>
        </authorList>
    </citation>
    <scope>NUCLEOTIDE SEQUENCE [LARGE SCALE GENOMIC DNA]</scope>
    <source>
        <strain evidence="10">AQ026</strain>
        <strain evidence="9">AQ028</strain>
        <tissue evidence="9">Male pupae</tissue>
        <tissue evidence="10">Whole body</tissue>
    </source>
</reference>
<evidence type="ECO:0000259" key="8">
    <source>
        <dbReference type="PROSITE" id="PS51462"/>
    </source>
</evidence>
<evidence type="ECO:0000256" key="3">
    <source>
        <dbReference type="ARBA" id="ARBA00005582"/>
    </source>
</evidence>
<evidence type="ECO:0000256" key="7">
    <source>
        <dbReference type="ARBA" id="ARBA00023211"/>
    </source>
</evidence>
<comment type="cofactor">
    <cofactor evidence="1">
        <name>Mn(2+)</name>
        <dbReference type="ChEBI" id="CHEBI:29035"/>
    </cofactor>
</comment>
<dbReference type="Gene3D" id="3.90.79.10">
    <property type="entry name" value="Nucleoside Triphosphate Pyrophosphohydrolase"/>
    <property type="match status" value="1"/>
</dbReference>
<dbReference type="Proteomes" id="UP001549921">
    <property type="component" value="Unassembled WGS sequence"/>
</dbReference>
<dbReference type="InterPro" id="IPR042970">
    <property type="entry name" value="NUDT18_NUDIX"/>
</dbReference>
<dbReference type="EMBL" id="JBEDNZ010000013">
    <property type="protein sequence ID" value="KAL0830627.1"/>
    <property type="molecule type" value="Genomic_DNA"/>
</dbReference>
<dbReference type="Pfam" id="PF00293">
    <property type="entry name" value="NUDIX"/>
    <property type="match status" value="1"/>
</dbReference>
<name>A0ABD0T0L4_LOXSC</name>
<comment type="cofactor">
    <cofactor evidence="2">
        <name>Mg(2+)</name>
        <dbReference type="ChEBI" id="CHEBI:18420"/>
    </cofactor>
</comment>
<keyword evidence="6" id="KW-0460">Magnesium</keyword>
<dbReference type="InterPro" id="IPR015797">
    <property type="entry name" value="NUDIX_hydrolase-like_dom_sf"/>
</dbReference>
<dbReference type="AlphaFoldDB" id="A0ABD0T0L4"/>
<evidence type="ECO:0000313" key="11">
    <source>
        <dbReference type="Proteomes" id="UP001549920"/>
    </source>
</evidence>
<evidence type="ECO:0000256" key="2">
    <source>
        <dbReference type="ARBA" id="ARBA00001946"/>
    </source>
</evidence>
<comment type="caution">
    <text evidence="9">The sequence shown here is derived from an EMBL/GenBank/DDBJ whole genome shotgun (WGS) entry which is preliminary data.</text>
</comment>
<dbReference type="Proteomes" id="UP001549920">
    <property type="component" value="Unassembled WGS sequence"/>
</dbReference>
<keyword evidence="11" id="KW-1185">Reference proteome</keyword>
<dbReference type="GO" id="GO:0046872">
    <property type="term" value="F:metal ion binding"/>
    <property type="evidence" value="ECO:0007669"/>
    <property type="project" value="UniProtKB-KW"/>
</dbReference>
<protein>
    <recommendedName>
        <fullName evidence="8">Nudix hydrolase domain-containing protein</fullName>
    </recommendedName>
</protein>
<evidence type="ECO:0000256" key="5">
    <source>
        <dbReference type="ARBA" id="ARBA00022801"/>
    </source>
</evidence>
<keyword evidence="7" id="KW-0464">Manganese</keyword>
<organism evidence="9 12">
    <name type="scientific">Loxostege sticticalis</name>
    <name type="common">Beet webworm moth</name>
    <dbReference type="NCBI Taxonomy" id="481309"/>
    <lineage>
        <taxon>Eukaryota</taxon>
        <taxon>Metazoa</taxon>
        <taxon>Ecdysozoa</taxon>
        <taxon>Arthropoda</taxon>
        <taxon>Hexapoda</taxon>
        <taxon>Insecta</taxon>
        <taxon>Pterygota</taxon>
        <taxon>Neoptera</taxon>
        <taxon>Endopterygota</taxon>
        <taxon>Lepidoptera</taxon>
        <taxon>Glossata</taxon>
        <taxon>Ditrysia</taxon>
        <taxon>Pyraloidea</taxon>
        <taxon>Crambidae</taxon>
        <taxon>Pyraustinae</taxon>
        <taxon>Loxostege</taxon>
    </lineage>
</organism>
<evidence type="ECO:0000313" key="10">
    <source>
        <dbReference type="EMBL" id="KAL0880218.1"/>
    </source>
</evidence>
<dbReference type="InterPro" id="IPR000086">
    <property type="entry name" value="NUDIX_hydrolase_dom"/>
</dbReference>
<dbReference type="CDD" id="cd04671">
    <property type="entry name" value="NUDIX_8DGDPP_Nudt18"/>
    <property type="match status" value="1"/>
</dbReference>
<feature type="domain" description="Nudix hydrolase" evidence="8">
    <location>
        <begin position="57"/>
        <end position="183"/>
    </location>
</feature>
<accession>A0ABD0T0L4</accession>
<comment type="similarity">
    <text evidence="3">Belongs to the Nudix hydrolase family.</text>
</comment>
<proteinExistence type="inferred from homology"/>
<evidence type="ECO:0000313" key="9">
    <source>
        <dbReference type="EMBL" id="KAL0830627.1"/>
    </source>
</evidence>